<name>A0ACB9HSX3_9ASTR</name>
<proteinExistence type="predicted"/>
<reference evidence="2" key="1">
    <citation type="journal article" date="2022" name="Mol. Ecol. Resour.">
        <title>The genomes of chicory, endive, great burdock and yacon provide insights into Asteraceae palaeo-polyploidization history and plant inulin production.</title>
        <authorList>
            <person name="Fan W."/>
            <person name="Wang S."/>
            <person name="Wang H."/>
            <person name="Wang A."/>
            <person name="Jiang F."/>
            <person name="Liu H."/>
            <person name="Zhao H."/>
            <person name="Xu D."/>
            <person name="Zhang Y."/>
        </authorList>
    </citation>
    <scope>NUCLEOTIDE SEQUENCE [LARGE SCALE GENOMIC DNA]</scope>
    <source>
        <strain evidence="2">cv. Yunnan</strain>
    </source>
</reference>
<dbReference type="EMBL" id="CM042028">
    <property type="protein sequence ID" value="KAI3798326.1"/>
    <property type="molecule type" value="Genomic_DNA"/>
</dbReference>
<evidence type="ECO:0000313" key="1">
    <source>
        <dbReference type="EMBL" id="KAI3798326.1"/>
    </source>
</evidence>
<evidence type="ECO:0000313" key="2">
    <source>
        <dbReference type="Proteomes" id="UP001056120"/>
    </source>
</evidence>
<accession>A0ACB9HSX3</accession>
<gene>
    <name evidence="1" type="ORF">L1987_33597</name>
</gene>
<reference evidence="1 2" key="2">
    <citation type="journal article" date="2022" name="Mol. Ecol. Resour.">
        <title>The genomes of chicory, endive, great burdock and yacon provide insights into Asteraceae paleo-polyploidization history and plant inulin production.</title>
        <authorList>
            <person name="Fan W."/>
            <person name="Wang S."/>
            <person name="Wang H."/>
            <person name="Wang A."/>
            <person name="Jiang F."/>
            <person name="Liu H."/>
            <person name="Zhao H."/>
            <person name="Xu D."/>
            <person name="Zhang Y."/>
        </authorList>
    </citation>
    <scope>NUCLEOTIDE SEQUENCE [LARGE SCALE GENOMIC DNA]</scope>
    <source>
        <strain evidence="2">cv. Yunnan</strain>
        <tissue evidence="1">Leaves</tissue>
    </source>
</reference>
<keyword evidence="2" id="KW-1185">Reference proteome</keyword>
<organism evidence="1 2">
    <name type="scientific">Smallanthus sonchifolius</name>
    <dbReference type="NCBI Taxonomy" id="185202"/>
    <lineage>
        <taxon>Eukaryota</taxon>
        <taxon>Viridiplantae</taxon>
        <taxon>Streptophyta</taxon>
        <taxon>Embryophyta</taxon>
        <taxon>Tracheophyta</taxon>
        <taxon>Spermatophyta</taxon>
        <taxon>Magnoliopsida</taxon>
        <taxon>eudicotyledons</taxon>
        <taxon>Gunneridae</taxon>
        <taxon>Pentapetalae</taxon>
        <taxon>asterids</taxon>
        <taxon>campanulids</taxon>
        <taxon>Asterales</taxon>
        <taxon>Asteraceae</taxon>
        <taxon>Asteroideae</taxon>
        <taxon>Heliantheae alliance</taxon>
        <taxon>Millerieae</taxon>
        <taxon>Smallanthus</taxon>
    </lineage>
</organism>
<dbReference type="Proteomes" id="UP001056120">
    <property type="component" value="Linkage Group LG11"/>
</dbReference>
<sequence>MDAHADPLSGYNPFIDNNKRIETSTSFKACQFVAETHVWLILEYRVGGNLRTLLEQLTTNHSLQAELRERTEHNNQLWIGCKRQHYKALHYQDSIVLTKIFQPNIQAYFWPRFLKNNKNLVRLLGYCSSKRIVVISIVSETATKLYDGSSFYKVLLNPEAIIWCCLLLFAKIFKTKYQMFQLPYGCVIIVFIHFYFIVLSFQLLYIYFR</sequence>
<comment type="caution">
    <text evidence="1">The sequence shown here is derived from an EMBL/GenBank/DDBJ whole genome shotgun (WGS) entry which is preliminary data.</text>
</comment>
<protein>
    <submittedName>
        <fullName evidence="1">Uncharacterized protein</fullName>
    </submittedName>
</protein>